<dbReference type="EMBL" id="JACHMB010000001">
    <property type="protein sequence ID" value="MBB5778016.1"/>
    <property type="molecule type" value="Genomic_DNA"/>
</dbReference>
<comment type="caution">
    <text evidence="2">The sequence shown here is derived from an EMBL/GenBank/DDBJ whole genome shotgun (WGS) entry which is preliminary data.</text>
</comment>
<keyword evidence="3" id="KW-1185">Reference proteome</keyword>
<name>A0A7W9LBT1_9ACTN</name>
<feature type="region of interest" description="Disordered" evidence="1">
    <location>
        <begin position="1"/>
        <end position="44"/>
    </location>
</feature>
<gene>
    <name evidence="2" type="ORF">HD596_004772</name>
</gene>
<proteinExistence type="predicted"/>
<organism evidence="2 3">
    <name type="scientific">Nonomuraea jabiensis</name>
    <dbReference type="NCBI Taxonomy" id="882448"/>
    <lineage>
        <taxon>Bacteria</taxon>
        <taxon>Bacillati</taxon>
        <taxon>Actinomycetota</taxon>
        <taxon>Actinomycetes</taxon>
        <taxon>Streptosporangiales</taxon>
        <taxon>Streptosporangiaceae</taxon>
        <taxon>Nonomuraea</taxon>
    </lineage>
</organism>
<evidence type="ECO:0000256" key="1">
    <source>
        <dbReference type="SAM" id="MobiDB-lite"/>
    </source>
</evidence>
<evidence type="ECO:0000313" key="3">
    <source>
        <dbReference type="Proteomes" id="UP000579153"/>
    </source>
</evidence>
<feature type="compositionally biased region" description="Basic and acidic residues" evidence="1">
    <location>
        <begin position="1"/>
        <end position="10"/>
    </location>
</feature>
<dbReference type="Proteomes" id="UP000579153">
    <property type="component" value="Unassembled WGS sequence"/>
</dbReference>
<reference evidence="2 3" key="1">
    <citation type="submission" date="2020-08" db="EMBL/GenBank/DDBJ databases">
        <title>Sequencing the genomes of 1000 actinobacteria strains.</title>
        <authorList>
            <person name="Klenk H.-P."/>
        </authorList>
    </citation>
    <scope>NUCLEOTIDE SEQUENCE [LARGE SCALE GENOMIC DNA]</scope>
    <source>
        <strain evidence="2 3">DSM 45507</strain>
    </source>
</reference>
<feature type="compositionally biased region" description="Basic and acidic residues" evidence="1">
    <location>
        <begin position="34"/>
        <end position="44"/>
    </location>
</feature>
<accession>A0A7W9LBT1</accession>
<protein>
    <submittedName>
        <fullName evidence="2">Uncharacterized protein</fullName>
    </submittedName>
</protein>
<dbReference type="AlphaFoldDB" id="A0A7W9LBT1"/>
<dbReference type="RefSeq" id="WP_281398271.1">
    <property type="nucleotide sequence ID" value="NZ_JACHMB010000001.1"/>
</dbReference>
<evidence type="ECO:0000313" key="2">
    <source>
        <dbReference type="EMBL" id="MBB5778016.1"/>
    </source>
</evidence>
<sequence length="44" mass="4696">MGKHKGEEPSLKPFTPPKEKKNQNDGDGSQGKRGSGDGDKKDGK</sequence>